<comment type="caution">
    <text evidence="1">The sequence shown here is derived from an EMBL/GenBank/DDBJ whole genome shotgun (WGS) entry which is preliminary data.</text>
</comment>
<keyword evidence="2" id="KW-1185">Reference proteome</keyword>
<dbReference type="AlphaFoldDB" id="A0A3M0LAL3"/>
<gene>
    <name evidence="1" type="ORF">DUI87_00675</name>
</gene>
<accession>A0A3M0LAL3</accession>
<name>A0A3M0LAL3_HIRRU</name>
<evidence type="ECO:0000313" key="2">
    <source>
        <dbReference type="Proteomes" id="UP000269221"/>
    </source>
</evidence>
<reference evidence="1 2" key="1">
    <citation type="submission" date="2018-07" db="EMBL/GenBank/DDBJ databases">
        <title>A high quality draft genome assembly of the barn swallow (H. rustica rustica).</title>
        <authorList>
            <person name="Formenti G."/>
            <person name="Chiara M."/>
            <person name="Poveda L."/>
            <person name="Francoijs K.-J."/>
            <person name="Bonisoli-Alquati A."/>
            <person name="Canova L."/>
            <person name="Gianfranceschi L."/>
            <person name="Horner D.S."/>
            <person name="Saino N."/>
        </authorList>
    </citation>
    <scope>NUCLEOTIDE SEQUENCE [LARGE SCALE GENOMIC DNA]</scope>
    <source>
        <strain evidence="1">Chelidonia</strain>
        <tissue evidence="1">Blood</tissue>
    </source>
</reference>
<dbReference type="OrthoDB" id="416454at2759"/>
<dbReference type="EMBL" id="QRBI01000092">
    <property type="protein sequence ID" value="RMC22363.1"/>
    <property type="molecule type" value="Genomic_DNA"/>
</dbReference>
<organism evidence="1 2">
    <name type="scientific">Hirundo rustica rustica</name>
    <dbReference type="NCBI Taxonomy" id="333673"/>
    <lineage>
        <taxon>Eukaryota</taxon>
        <taxon>Metazoa</taxon>
        <taxon>Chordata</taxon>
        <taxon>Craniata</taxon>
        <taxon>Vertebrata</taxon>
        <taxon>Euteleostomi</taxon>
        <taxon>Archelosauria</taxon>
        <taxon>Archosauria</taxon>
        <taxon>Dinosauria</taxon>
        <taxon>Saurischia</taxon>
        <taxon>Theropoda</taxon>
        <taxon>Coelurosauria</taxon>
        <taxon>Aves</taxon>
        <taxon>Neognathae</taxon>
        <taxon>Neoaves</taxon>
        <taxon>Telluraves</taxon>
        <taxon>Australaves</taxon>
        <taxon>Passeriformes</taxon>
        <taxon>Sylvioidea</taxon>
        <taxon>Hirundinidae</taxon>
        <taxon>Hirundo</taxon>
    </lineage>
</organism>
<protein>
    <submittedName>
        <fullName evidence="1">Uncharacterized protein</fullName>
    </submittedName>
</protein>
<sequence>MTGTDEESLHGITVQHYPLYAKSLHVAEIYATALTAKMICINTLGRKLVTSDACQGSLLGLVLFNTLINVTDSGIECTLSKTAGDTKLSSAADATEGWDAYQRDLDKPENCAHELHEVQLVPVPGAAPWLGQPQM</sequence>
<proteinExistence type="predicted"/>
<evidence type="ECO:0000313" key="1">
    <source>
        <dbReference type="EMBL" id="RMC22363.1"/>
    </source>
</evidence>
<dbReference type="Proteomes" id="UP000269221">
    <property type="component" value="Unassembled WGS sequence"/>
</dbReference>